<dbReference type="EMBL" id="LXQA011426121">
    <property type="protein sequence ID" value="MCI96856.1"/>
    <property type="molecule type" value="Genomic_DNA"/>
</dbReference>
<sequence length="48" mass="5342">MSEARKSLSATYNQKNRLIDDLAKVEANVALAASKKVVMMEAWANMRS</sequence>
<proteinExistence type="predicted"/>
<reference evidence="1 2" key="1">
    <citation type="journal article" date="2018" name="Front. Plant Sci.">
        <title>Red Clover (Trifolium pratense) and Zigzag Clover (T. medium) - A Picture of Genomic Similarities and Differences.</title>
        <authorList>
            <person name="Dluhosova J."/>
            <person name="Istvanek J."/>
            <person name="Nedelnik J."/>
            <person name="Repkova J."/>
        </authorList>
    </citation>
    <scope>NUCLEOTIDE SEQUENCE [LARGE SCALE GENOMIC DNA]</scope>
    <source>
        <strain evidence="2">cv. 10/8</strain>
        <tissue evidence="1">Leaf</tissue>
    </source>
</reference>
<feature type="non-terminal residue" evidence="1">
    <location>
        <position position="48"/>
    </location>
</feature>
<comment type="caution">
    <text evidence="1">The sequence shown here is derived from an EMBL/GenBank/DDBJ whole genome shotgun (WGS) entry which is preliminary data.</text>
</comment>
<keyword evidence="2" id="KW-1185">Reference proteome</keyword>
<evidence type="ECO:0000313" key="2">
    <source>
        <dbReference type="Proteomes" id="UP000265520"/>
    </source>
</evidence>
<dbReference type="Proteomes" id="UP000265520">
    <property type="component" value="Unassembled WGS sequence"/>
</dbReference>
<dbReference type="AlphaFoldDB" id="A0A392W9B0"/>
<organism evidence="1 2">
    <name type="scientific">Trifolium medium</name>
    <dbReference type="NCBI Taxonomy" id="97028"/>
    <lineage>
        <taxon>Eukaryota</taxon>
        <taxon>Viridiplantae</taxon>
        <taxon>Streptophyta</taxon>
        <taxon>Embryophyta</taxon>
        <taxon>Tracheophyta</taxon>
        <taxon>Spermatophyta</taxon>
        <taxon>Magnoliopsida</taxon>
        <taxon>eudicotyledons</taxon>
        <taxon>Gunneridae</taxon>
        <taxon>Pentapetalae</taxon>
        <taxon>rosids</taxon>
        <taxon>fabids</taxon>
        <taxon>Fabales</taxon>
        <taxon>Fabaceae</taxon>
        <taxon>Papilionoideae</taxon>
        <taxon>50 kb inversion clade</taxon>
        <taxon>NPAAA clade</taxon>
        <taxon>Hologalegina</taxon>
        <taxon>IRL clade</taxon>
        <taxon>Trifolieae</taxon>
        <taxon>Trifolium</taxon>
    </lineage>
</organism>
<name>A0A392W9B0_9FABA</name>
<evidence type="ECO:0000313" key="1">
    <source>
        <dbReference type="EMBL" id="MCI96856.1"/>
    </source>
</evidence>
<accession>A0A392W9B0</accession>
<protein>
    <submittedName>
        <fullName evidence="1">Uncharacterized protein</fullName>
    </submittedName>
</protein>